<evidence type="ECO:0000313" key="8">
    <source>
        <dbReference type="EMBL" id="SDM31354.1"/>
    </source>
</evidence>
<dbReference type="InterPro" id="IPR040097">
    <property type="entry name" value="FAAL/FAAC"/>
</dbReference>
<dbReference type="PANTHER" id="PTHR22754">
    <property type="entry name" value="DISCO-INTERACTING PROTEIN 2 DIP2 -RELATED"/>
    <property type="match status" value="1"/>
</dbReference>
<keyword evidence="5" id="KW-1133">Transmembrane helix</keyword>
<keyword evidence="4" id="KW-0443">Lipid metabolism</keyword>
<keyword evidence="2 8" id="KW-0436">Ligase</keyword>
<dbReference type="GO" id="GO:0016874">
    <property type="term" value="F:ligase activity"/>
    <property type="evidence" value="ECO:0007669"/>
    <property type="project" value="UniProtKB-KW"/>
</dbReference>
<dbReference type="eggNOG" id="COG0318">
    <property type="taxonomic scope" value="Bacteria"/>
</dbReference>
<dbReference type="EMBL" id="LT629701">
    <property type="protein sequence ID" value="SDM31354.1"/>
    <property type="molecule type" value="Genomic_DNA"/>
</dbReference>
<dbReference type="CDD" id="cd05931">
    <property type="entry name" value="FAAL"/>
    <property type="match status" value="1"/>
</dbReference>
<dbReference type="GO" id="GO:0005886">
    <property type="term" value="C:plasma membrane"/>
    <property type="evidence" value="ECO:0007669"/>
    <property type="project" value="TreeGrafter"/>
</dbReference>
<evidence type="ECO:0000256" key="4">
    <source>
        <dbReference type="ARBA" id="ARBA00023098"/>
    </source>
</evidence>
<evidence type="ECO:0000256" key="3">
    <source>
        <dbReference type="ARBA" id="ARBA00022832"/>
    </source>
</evidence>
<reference evidence="8 9" key="1">
    <citation type="submission" date="2016-10" db="EMBL/GenBank/DDBJ databases">
        <authorList>
            <person name="de Groot N.N."/>
        </authorList>
    </citation>
    <scope>NUCLEOTIDE SEQUENCE [LARGE SCALE GENOMIC DNA]</scope>
    <source>
        <strain evidence="8 9">DSM 44149</strain>
    </source>
</reference>
<sequence length="556" mass="59329">MDLLSARAGDDRPAFTCVDYAGGLEPTESTLSWSELTLRVRATAVAILRVTSPGERAAILITQDLDYVVAFLGALAAGVVAVPLFAPEATAHNDRLVAALSDCAPQVWLTTSQAEPRLQELPGTSSVPRPNQVLLVDDLDLALAEEFAPPRLSLSDAAYLQYSSGSTRRPTGAVITHGAAVANARQVCAAYGVDSSYTCAGWIPFFHDMGLMVLIVIPVLLGARSVFTSPFTFIRRPMSWLRMLDQHPNTFTAAPNFAFEYTASRVGERDRATLNLDGVRVMINGSEPIRPAAIAAFDAAFGPRGLAPQAHRPSYGLAEATVFVSASPLGSTPRTTAFDREALGGGRAVPAAGGTVTLVSVGRPVGQHVQVVDPATRRVLQDGTVGELWVHGPHVASGYWNAPEESARTFAGELVDAPAELPHGPWLRTGDLGAVVDGELYITGRAKDLIILDGRNHYPQDIEATTQDAHPLVSRDRVAAFSVVVDDREAVVVVAECGRGENSEIVAAVRRAISAVHELRPHDVVIARPGTVVRTSSGKVSRAKTRDAYLNGRYDW</sequence>
<dbReference type="PANTHER" id="PTHR22754:SF32">
    <property type="entry name" value="DISCO-INTERACTING PROTEIN 2"/>
    <property type="match status" value="1"/>
</dbReference>
<keyword evidence="5" id="KW-0472">Membrane</keyword>
<dbReference type="InterPro" id="IPR025110">
    <property type="entry name" value="AMP-bd_C"/>
</dbReference>
<evidence type="ECO:0000259" key="7">
    <source>
        <dbReference type="Pfam" id="PF23024"/>
    </source>
</evidence>
<dbReference type="GO" id="GO:0006633">
    <property type="term" value="P:fatty acid biosynthetic process"/>
    <property type="evidence" value="ECO:0007669"/>
    <property type="project" value="TreeGrafter"/>
</dbReference>
<name>A0A1G9S7C9_ALLAB</name>
<evidence type="ECO:0000256" key="2">
    <source>
        <dbReference type="ARBA" id="ARBA00022598"/>
    </source>
</evidence>
<feature type="transmembrane region" description="Helical" evidence="5">
    <location>
        <begin position="65"/>
        <end position="86"/>
    </location>
</feature>
<dbReference type="Gene3D" id="3.30.300.30">
    <property type="match status" value="1"/>
</dbReference>
<dbReference type="Pfam" id="PF00501">
    <property type="entry name" value="AMP-binding"/>
    <property type="match status" value="1"/>
</dbReference>
<organism evidence="8 9">
    <name type="scientific">Allokutzneria albata</name>
    <name type="common">Kibdelosporangium albatum</name>
    <dbReference type="NCBI Taxonomy" id="211114"/>
    <lineage>
        <taxon>Bacteria</taxon>
        <taxon>Bacillati</taxon>
        <taxon>Actinomycetota</taxon>
        <taxon>Actinomycetes</taxon>
        <taxon>Pseudonocardiales</taxon>
        <taxon>Pseudonocardiaceae</taxon>
        <taxon>Allokutzneria</taxon>
    </lineage>
</organism>
<keyword evidence="3" id="KW-0276">Fatty acid metabolism</keyword>
<feature type="transmembrane region" description="Helical" evidence="5">
    <location>
        <begin position="211"/>
        <end position="234"/>
    </location>
</feature>
<evidence type="ECO:0000259" key="6">
    <source>
        <dbReference type="Pfam" id="PF00501"/>
    </source>
</evidence>
<evidence type="ECO:0000256" key="5">
    <source>
        <dbReference type="SAM" id="Phobius"/>
    </source>
</evidence>
<dbReference type="Proteomes" id="UP000183376">
    <property type="component" value="Chromosome I"/>
</dbReference>
<dbReference type="GO" id="GO:0070566">
    <property type="term" value="F:adenylyltransferase activity"/>
    <property type="evidence" value="ECO:0007669"/>
    <property type="project" value="TreeGrafter"/>
</dbReference>
<evidence type="ECO:0000313" key="9">
    <source>
        <dbReference type="Proteomes" id="UP000183376"/>
    </source>
</evidence>
<dbReference type="SUPFAM" id="SSF56801">
    <property type="entry name" value="Acetyl-CoA synthetase-like"/>
    <property type="match status" value="1"/>
</dbReference>
<dbReference type="FunFam" id="3.40.50.12780:FF:000013">
    <property type="entry name" value="Long-chain-fatty-acid--AMP ligase FadD32"/>
    <property type="match status" value="1"/>
</dbReference>
<keyword evidence="9" id="KW-1185">Reference proteome</keyword>
<feature type="domain" description="AMP-binding enzyme C-terminal" evidence="7">
    <location>
        <begin position="448"/>
        <end position="554"/>
    </location>
</feature>
<dbReference type="Pfam" id="PF23024">
    <property type="entry name" value="AMP-dom_DIP2-like"/>
    <property type="match status" value="1"/>
</dbReference>
<dbReference type="InterPro" id="IPR000873">
    <property type="entry name" value="AMP-dep_synth/lig_dom"/>
</dbReference>
<dbReference type="Gene3D" id="3.40.50.12780">
    <property type="entry name" value="N-terminal domain of ligase-like"/>
    <property type="match status" value="1"/>
</dbReference>
<dbReference type="AlphaFoldDB" id="A0A1G9S7C9"/>
<dbReference type="RefSeq" id="WP_248784743.1">
    <property type="nucleotide sequence ID" value="NZ_JOEF01000015.1"/>
</dbReference>
<proteinExistence type="inferred from homology"/>
<keyword evidence="5" id="KW-0812">Transmembrane</keyword>
<feature type="domain" description="AMP-dependent synthetase/ligase" evidence="6">
    <location>
        <begin position="9"/>
        <end position="400"/>
    </location>
</feature>
<dbReference type="InterPro" id="IPR042099">
    <property type="entry name" value="ANL_N_sf"/>
</dbReference>
<comment type="similarity">
    <text evidence="1">Belongs to the ATP-dependent AMP-binding enzyme family.</text>
</comment>
<dbReference type="GO" id="GO:0071766">
    <property type="term" value="P:Actinobacterium-type cell wall biogenesis"/>
    <property type="evidence" value="ECO:0007669"/>
    <property type="project" value="UniProtKB-ARBA"/>
</dbReference>
<evidence type="ECO:0000256" key="1">
    <source>
        <dbReference type="ARBA" id="ARBA00006432"/>
    </source>
</evidence>
<dbReference type="InterPro" id="IPR045851">
    <property type="entry name" value="AMP-bd_C_sf"/>
</dbReference>
<protein>
    <submittedName>
        <fullName evidence="8">Fatty acid CoA ligase FadD32</fullName>
    </submittedName>
</protein>
<accession>A0A1G9S7C9</accession>
<gene>
    <name evidence="8" type="ORF">SAMN04489726_0941</name>
</gene>
<dbReference type="STRING" id="211114.SAMN04489726_0941"/>